<dbReference type="PANTHER" id="PTHR10534:SF2">
    <property type="entry name" value="PYRIDOXAL KINASE"/>
    <property type="match status" value="1"/>
</dbReference>
<dbReference type="PANTHER" id="PTHR10534">
    <property type="entry name" value="PYRIDOXAL KINASE"/>
    <property type="match status" value="1"/>
</dbReference>
<evidence type="ECO:0000256" key="11">
    <source>
        <dbReference type="ARBA" id="ARBA00032808"/>
    </source>
</evidence>
<dbReference type="CDD" id="cd01173">
    <property type="entry name" value="pyridoxal_pyridoxamine_kinase"/>
    <property type="match status" value="1"/>
</dbReference>
<comment type="pathway">
    <text evidence="3">Cofactor metabolism; pyridoxal 5'-phosphate salvage; pyridoxal 5'-phosphate from pyridoxal: step 1/1.</text>
</comment>
<dbReference type="Proteomes" id="UP001461498">
    <property type="component" value="Unassembled WGS sequence"/>
</dbReference>
<evidence type="ECO:0000256" key="6">
    <source>
        <dbReference type="ARBA" id="ARBA00018134"/>
    </source>
</evidence>
<feature type="domain" description="Pyridoxamine kinase/Phosphomethylpyrimidine kinase" evidence="15">
    <location>
        <begin position="85"/>
        <end position="261"/>
    </location>
</feature>
<evidence type="ECO:0000256" key="4">
    <source>
        <dbReference type="ARBA" id="ARBA00008805"/>
    </source>
</evidence>
<evidence type="ECO:0000256" key="3">
    <source>
        <dbReference type="ARBA" id="ARBA00005210"/>
    </source>
</evidence>
<organism evidence="16 17">
    <name type="scientific">Rhynocoris fuscipes</name>
    <dbReference type="NCBI Taxonomy" id="488301"/>
    <lineage>
        <taxon>Eukaryota</taxon>
        <taxon>Metazoa</taxon>
        <taxon>Ecdysozoa</taxon>
        <taxon>Arthropoda</taxon>
        <taxon>Hexapoda</taxon>
        <taxon>Insecta</taxon>
        <taxon>Pterygota</taxon>
        <taxon>Neoptera</taxon>
        <taxon>Paraneoptera</taxon>
        <taxon>Hemiptera</taxon>
        <taxon>Heteroptera</taxon>
        <taxon>Panheteroptera</taxon>
        <taxon>Cimicomorpha</taxon>
        <taxon>Reduviidae</taxon>
        <taxon>Harpactorinae</taxon>
        <taxon>Harpactorini</taxon>
        <taxon>Rhynocoris</taxon>
    </lineage>
</organism>
<evidence type="ECO:0000313" key="17">
    <source>
        <dbReference type="Proteomes" id="UP001461498"/>
    </source>
</evidence>
<dbReference type="GO" id="GO:0009443">
    <property type="term" value="P:pyridoxal 5'-phosphate salvage"/>
    <property type="evidence" value="ECO:0007669"/>
    <property type="project" value="InterPro"/>
</dbReference>
<dbReference type="AlphaFoldDB" id="A0AAW1DSP5"/>
<keyword evidence="8" id="KW-0547">Nucleotide-binding</keyword>
<evidence type="ECO:0000256" key="12">
    <source>
        <dbReference type="ARBA" id="ARBA00047310"/>
    </source>
</evidence>
<comment type="catalytic activity">
    <reaction evidence="12">
        <text>pyridoxamine + ATP = pyridoxamine 5'-phosphate + ADP + H(+)</text>
        <dbReference type="Rhea" id="RHEA:25104"/>
        <dbReference type="ChEBI" id="CHEBI:15378"/>
        <dbReference type="ChEBI" id="CHEBI:30616"/>
        <dbReference type="ChEBI" id="CHEBI:57761"/>
        <dbReference type="ChEBI" id="CHEBI:58451"/>
        <dbReference type="ChEBI" id="CHEBI:456216"/>
        <dbReference type="EC" id="2.7.1.35"/>
    </reaction>
    <physiologicalReaction direction="left-to-right" evidence="12">
        <dbReference type="Rhea" id="RHEA:25105"/>
    </physiologicalReaction>
</comment>
<evidence type="ECO:0000256" key="13">
    <source>
        <dbReference type="ARBA" id="ARBA00047377"/>
    </source>
</evidence>
<evidence type="ECO:0000256" key="14">
    <source>
        <dbReference type="ARBA" id="ARBA00048524"/>
    </source>
</evidence>
<evidence type="ECO:0000256" key="1">
    <source>
        <dbReference type="ARBA" id="ARBA00004750"/>
    </source>
</evidence>
<protein>
    <recommendedName>
        <fullName evidence="6">Pyridoxal kinase</fullName>
        <ecNumber evidence="5">2.7.1.35</ecNumber>
    </recommendedName>
    <alternativeName>
        <fullName evidence="11">Pyridoxine kinase</fullName>
    </alternativeName>
</protein>
<dbReference type="InterPro" id="IPR004625">
    <property type="entry name" value="PyrdxlKinase"/>
</dbReference>
<evidence type="ECO:0000256" key="7">
    <source>
        <dbReference type="ARBA" id="ARBA00022679"/>
    </source>
</evidence>
<dbReference type="GO" id="GO:0005829">
    <property type="term" value="C:cytosol"/>
    <property type="evidence" value="ECO:0007669"/>
    <property type="project" value="TreeGrafter"/>
</dbReference>
<keyword evidence="7" id="KW-0808">Transferase</keyword>
<evidence type="ECO:0000256" key="5">
    <source>
        <dbReference type="ARBA" id="ARBA00012104"/>
    </source>
</evidence>
<dbReference type="GO" id="GO:0005524">
    <property type="term" value="F:ATP binding"/>
    <property type="evidence" value="ECO:0007669"/>
    <property type="project" value="UniProtKB-KW"/>
</dbReference>
<evidence type="ECO:0000256" key="9">
    <source>
        <dbReference type="ARBA" id="ARBA00022777"/>
    </source>
</evidence>
<evidence type="ECO:0000313" key="16">
    <source>
        <dbReference type="EMBL" id="KAK9512613.1"/>
    </source>
</evidence>
<gene>
    <name evidence="16" type="ORF">O3M35_001000</name>
</gene>
<comment type="catalytic activity">
    <reaction evidence="14">
        <text>pyridoxine + ATP = pyridoxine 5'-phosphate + ADP + H(+)</text>
        <dbReference type="Rhea" id="RHEA:25108"/>
        <dbReference type="ChEBI" id="CHEBI:15378"/>
        <dbReference type="ChEBI" id="CHEBI:16709"/>
        <dbReference type="ChEBI" id="CHEBI:30616"/>
        <dbReference type="ChEBI" id="CHEBI:58589"/>
        <dbReference type="ChEBI" id="CHEBI:456216"/>
        <dbReference type="EC" id="2.7.1.35"/>
    </reaction>
    <physiologicalReaction direction="left-to-right" evidence="14">
        <dbReference type="Rhea" id="RHEA:25109"/>
    </physiologicalReaction>
</comment>
<keyword evidence="17" id="KW-1185">Reference proteome</keyword>
<comment type="pathway">
    <text evidence="2">Cofactor metabolism; pyridoxal 5'-phosphate salvage; pyridoxine 5'-phosphate from pyridoxine: step 1/1.</text>
</comment>
<comment type="similarity">
    <text evidence="4">Belongs to the pyridoxine kinase family.</text>
</comment>
<name>A0AAW1DSP5_9HEMI</name>
<evidence type="ECO:0000256" key="10">
    <source>
        <dbReference type="ARBA" id="ARBA00022840"/>
    </source>
</evidence>
<evidence type="ECO:0000259" key="15">
    <source>
        <dbReference type="Pfam" id="PF08543"/>
    </source>
</evidence>
<dbReference type="Pfam" id="PF08543">
    <property type="entry name" value="Phos_pyr_kin"/>
    <property type="match status" value="1"/>
</dbReference>
<comment type="catalytic activity">
    <reaction evidence="13">
        <text>pyridoxal + ATP = pyridoxal 5'-phosphate + ADP + H(+)</text>
        <dbReference type="Rhea" id="RHEA:10224"/>
        <dbReference type="ChEBI" id="CHEBI:15378"/>
        <dbReference type="ChEBI" id="CHEBI:17310"/>
        <dbReference type="ChEBI" id="CHEBI:30616"/>
        <dbReference type="ChEBI" id="CHEBI:456216"/>
        <dbReference type="ChEBI" id="CHEBI:597326"/>
        <dbReference type="EC" id="2.7.1.35"/>
    </reaction>
    <physiologicalReaction direction="left-to-right" evidence="13">
        <dbReference type="Rhea" id="RHEA:10225"/>
    </physiologicalReaction>
</comment>
<reference evidence="16 17" key="1">
    <citation type="submission" date="2022-12" db="EMBL/GenBank/DDBJ databases">
        <title>Chromosome-level genome assembly of true bugs.</title>
        <authorList>
            <person name="Ma L."/>
            <person name="Li H."/>
        </authorList>
    </citation>
    <scope>NUCLEOTIDE SEQUENCE [LARGE SCALE GENOMIC DNA]</scope>
    <source>
        <strain evidence="16">Lab_2022b</strain>
    </source>
</reference>
<dbReference type="EMBL" id="JAPXFL010000001">
    <property type="protein sequence ID" value="KAK9512613.1"/>
    <property type="molecule type" value="Genomic_DNA"/>
</dbReference>
<comment type="caution">
    <text evidence="16">The sequence shown here is derived from an EMBL/GenBank/DDBJ whole genome shotgun (WGS) entry which is preliminary data.</text>
</comment>
<accession>A0AAW1DSP5</accession>
<evidence type="ECO:0000256" key="8">
    <source>
        <dbReference type="ARBA" id="ARBA00022741"/>
    </source>
</evidence>
<dbReference type="SUPFAM" id="SSF53613">
    <property type="entry name" value="Ribokinase-like"/>
    <property type="match status" value="1"/>
</dbReference>
<keyword evidence="9" id="KW-0418">Kinase</keyword>
<dbReference type="NCBIfam" id="TIGR00687">
    <property type="entry name" value="pyridox_kin"/>
    <property type="match status" value="1"/>
</dbReference>
<dbReference type="InterPro" id="IPR029056">
    <property type="entry name" value="Ribokinase-like"/>
</dbReference>
<keyword evidence="10" id="KW-0067">ATP-binding</keyword>
<proteinExistence type="inferred from homology"/>
<comment type="pathway">
    <text evidence="1">Cofactor metabolism; pyridoxal 5'-phosphate salvage; pyridoxamine 5'-phosphate from pyridoxamine: step 1/1.</text>
</comment>
<dbReference type="GO" id="GO:0008478">
    <property type="term" value="F:pyridoxal kinase activity"/>
    <property type="evidence" value="ECO:0007669"/>
    <property type="project" value="UniProtKB-EC"/>
</dbReference>
<evidence type="ECO:0000256" key="2">
    <source>
        <dbReference type="ARBA" id="ARBA00004835"/>
    </source>
</evidence>
<dbReference type="InterPro" id="IPR013749">
    <property type="entry name" value="PM/HMP-P_kinase-1"/>
</dbReference>
<dbReference type="Gene3D" id="3.40.1190.20">
    <property type="match status" value="1"/>
</dbReference>
<sequence length="303" mass="33516">MDFPRVLSIQSHVVRGYVGNKSATFPLQVLGFEVDAINSVQLSNHTGYKTTNGQILNETDLGNILRVIIDALKENNLLKYTHMLTGYVGSPSFLEKVVQVVQVVRSFNPKLLYVCDPVLGDNGKLYVPESLIAIYRDKIIPLANVITPNQFELELLCGRSINTIDEAWKAMSTFHDKGCQTVLLSSSNYGGETELIALASTVKDGLKTRACIKIPKLDANFTGTGDLFAALFLAWSYKTNNDIKITLDNTIASLQAVLRRTLQSALQESHGQKPHVGQLELKLLQSKNDIEFPKPSVHSEIIE</sequence>
<dbReference type="EC" id="2.7.1.35" evidence="5"/>